<evidence type="ECO:0000256" key="1">
    <source>
        <dbReference type="ARBA" id="ARBA00023015"/>
    </source>
</evidence>
<dbReference type="OrthoDB" id="9808843at2"/>
<evidence type="ECO:0000259" key="4">
    <source>
        <dbReference type="PROSITE" id="PS50043"/>
    </source>
</evidence>
<keyword evidence="2 5" id="KW-0238">DNA-binding</keyword>
<keyword evidence="1" id="KW-0805">Transcription regulation</keyword>
<proteinExistence type="predicted"/>
<dbReference type="PROSITE" id="PS50043">
    <property type="entry name" value="HTH_LUXR_2"/>
    <property type="match status" value="1"/>
</dbReference>
<evidence type="ECO:0000256" key="2">
    <source>
        <dbReference type="ARBA" id="ARBA00023125"/>
    </source>
</evidence>
<dbReference type="GO" id="GO:0003677">
    <property type="term" value="F:DNA binding"/>
    <property type="evidence" value="ECO:0007669"/>
    <property type="project" value="UniProtKB-KW"/>
</dbReference>
<dbReference type="InterPro" id="IPR016032">
    <property type="entry name" value="Sig_transdc_resp-reg_C-effctor"/>
</dbReference>
<dbReference type="SUPFAM" id="SSF46894">
    <property type="entry name" value="C-terminal effector domain of the bipartite response regulators"/>
    <property type="match status" value="1"/>
</dbReference>
<sequence>MASISSEVDRGRTRVTDALQTLVGLTQEKLSARETGKLLEESGETILLDTEINGHRYLLVRMPPPIADMIHLSPREQEIVRMVAKGHPNKVIADVLNISSWTVCTHLRRIFAKLGVGSRAAMVARILEMRSFNDDSNALHHMR</sequence>
<dbReference type="Proteomes" id="UP000538666">
    <property type="component" value="Unassembled WGS sequence"/>
</dbReference>
<accession>A0A841K014</accession>
<protein>
    <submittedName>
        <fullName evidence="5">DNA-binding CsgD family transcriptional regulator</fullName>
    </submittedName>
</protein>
<feature type="domain" description="HTH luxR-type" evidence="4">
    <location>
        <begin position="65"/>
        <end position="130"/>
    </location>
</feature>
<keyword evidence="6" id="KW-1185">Reference proteome</keyword>
<dbReference type="GO" id="GO:0006355">
    <property type="term" value="P:regulation of DNA-templated transcription"/>
    <property type="evidence" value="ECO:0007669"/>
    <property type="project" value="InterPro"/>
</dbReference>
<dbReference type="PANTHER" id="PTHR44688">
    <property type="entry name" value="DNA-BINDING TRANSCRIPTIONAL ACTIVATOR DEVR_DOSR"/>
    <property type="match status" value="1"/>
</dbReference>
<dbReference type="InterPro" id="IPR000792">
    <property type="entry name" value="Tscrpt_reg_LuxR_C"/>
</dbReference>
<reference evidence="5 6" key="1">
    <citation type="submission" date="2020-08" db="EMBL/GenBank/DDBJ databases">
        <title>Genomic Encyclopedia of Type Strains, Phase IV (KMG-IV): sequencing the most valuable type-strain genomes for metagenomic binning, comparative biology and taxonomic classification.</title>
        <authorList>
            <person name="Goeker M."/>
        </authorList>
    </citation>
    <scope>NUCLEOTIDE SEQUENCE [LARGE SCALE GENOMIC DNA]</scope>
    <source>
        <strain evidence="5 6">DSM 103733</strain>
    </source>
</reference>
<dbReference type="RefSeq" id="WP_156185858.1">
    <property type="nucleotide sequence ID" value="NZ_JACHEK010000003.1"/>
</dbReference>
<keyword evidence="3" id="KW-0804">Transcription</keyword>
<dbReference type="AlphaFoldDB" id="A0A841K014"/>
<dbReference type="PRINTS" id="PR00038">
    <property type="entry name" value="HTHLUXR"/>
</dbReference>
<dbReference type="PANTHER" id="PTHR44688:SF16">
    <property type="entry name" value="DNA-BINDING TRANSCRIPTIONAL ACTIVATOR DEVR_DOSR"/>
    <property type="match status" value="1"/>
</dbReference>
<dbReference type="CDD" id="cd06170">
    <property type="entry name" value="LuxR_C_like"/>
    <property type="match status" value="1"/>
</dbReference>
<dbReference type="SMART" id="SM00421">
    <property type="entry name" value="HTH_LUXR"/>
    <property type="match status" value="1"/>
</dbReference>
<evidence type="ECO:0000313" key="6">
    <source>
        <dbReference type="Proteomes" id="UP000538666"/>
    </source>
</evidence>
<dbReference type="InterPro" id="IPR036388">
    <property type="entry name" value="WH-like_DNA-bd_sf"/>
</dbReference>
<dbReference type="Gene3D" id="1.10.10.10">
    <property type="entry name" value="Winged helix-like DNA-binding domain superfamily/Winged helix DNA-binding domain"/>
    <property type="match status" value="1"/>
</dbReference>
<organism evidence="5 6">
    <name type="scientific">Silvibacterium bohemicum</name>
    <dbReference type="NCBI Taxonomy" id="1577686"/>
    <lineage>
        <taxon>Bacteria</taxon>
        <taxon>Pseudomonadati</taxon>
        <taxon>Acidobacteriota</taxon>
        <taxon>Terriglobia</taxon>
        <taxon>Terriglobales</taxon>
        <taxon>Acidobacteriaceae</taxon>
        <taxon>Silvibacterium</taxon>
    </lineage>
</organism>
<evidence type="ECO:0000313" key="5">
    <source>
        <dbReference type="EMBL" id="MBB6143574.1"/>
    </source>
</evidence>
<gene>
    <name evidence="5" type="ORF">HNQ77_001523</name>
</gene>
<dbReference type="PROSITE" id="PS00622">
    <property type="entry name" value="HTH_LUXR_1"/>
    <property type="match status" value="1"/>
</dbReference>
<name>A0A841K014_9BACT</name>
<comment type="caution">
    <text evidence="5">The sequence shown here is derived from an EMBL/GenBank/DDBJ whole genome shotgun (WGS) entry which is preliminary data.</text>
</comment>
<dbReference type="Pfam" id="PF00196">
    <property type="entry name" value="GerE"/>
    <property type="match status" value="1"/>
</dbReference>
<dbReference type="EMBL" id="JACHEK010000003">
    <property type="protein sequence ID" value="MBB6143574.1"/>
    <property type="molecule type" value="Genomic_DNA"/>
</dbReference>
<evidence type="ECO:0000256" key="3">
    <source>
        <dbReference type="ARBA" id="ARBA00023163"/>
    </source>
</evidence>